<comment type="caution">
    <text evidence="1">The sequence shown here is derived from an EMBL/GenBank/DDBJ whole genome shotgun (WGS) entry which is preliminary data.</text>
</comment>
<accession>A0ABP8QCD9</accession>
<evidence type="ECO:0000313" key="2">
    <source>
        <dbReference type="Proteomes" id="UP001501321"/>
    </source>
</evidence>
<reference evidence="2" key="1">
    <citation type="journal article" date="2019" name="Int. J. Syst. Evol. Microbiol.">
        <title>The Global Catalogue of Microorganisms (GCM) 10K type strain sequencing project: providing services to taxonomists for standard genome sequencing and annotation.</title>
        <authorList>
            <consortium name="The Broad Institute Genomics Platform"/>
            <consortium name="The Broad Institute Genome Sequencing Center for Infectious Disease"/>
            <person name="Wu L."/>
            <person name="Ma J."/>
        </authorList>
    </citation>
    <scope>NUCLEOTIDE SEQUENCE [LARGE SCALE GENOMIC DNA]</scope>
    <source>
        <strain evidence="2">JCM 32226</strain>
    </source>
</reference>
<evidence type="ECO:0000313" key="1">
    <source>
        <dbReference type="EMBL" id="GAA4499617.1"/>
    </source>
</evidence>
<name>A0ABP8QCD9_9GAMM</name>
<dbReference type="RefSeq" id="WP_345012611.1">
    <property type="nucleotide sequence ID" value="NZ_BAABFC010000012.1"/>
</dbReference>
<organism evidence="1 2">
    <name type="scientific">Pseudaeromonas paramecii</name>
    <dbReference type="NCBI Taxonomy" id="2138166"/>
    <lineage>
        <taxon>Bacteria</taxon>
        <taxon>Pseudomonadati</taxon>
        <taxon>Pseudomonadota</taxon>
        <taxon>Gammaproteobacteria</taxon>
        <taxon>Aeromonadales</taxon>
        <taxon>Aeromonadaceae</taxon>
        <taxon>Pseudaeromonas</taxon>
    </lineage>
</organism>
<keyword evidence="2" id="KW-1185">Reference proteome</keyword>
<protein>
    <submittedName>
        <fullName evidence="1">Uncharacterized protein</fullName>
    </submittedName>
</protein>
<gene>
    <name evidence="1" type="ORF">GCM10023095_20060</name>
</gene>
<dbReference type="Proteomes" id="UP001501321">
    <property type="component" value="Unassembled WGS sequence"/>
</dbReference>
<sequence>MRYQQLKDILLHLHQAHQQLGERYHQWQRQQPAERSRLLLEFMIQKEKEAARHAGRLQQSLDAKLQETWVDIQTDGQFAQALTSLPQQVPDSTESILEQAVALDEALIAELEVMARHLDGEGLQSWCAGIVQEERTRQHQLVHNAHRLEDI</sequence>
<proteinExistence type="predicted"/>
<dbReference type="EMBL" id="BAABFC010000012">
    <property type="protein sequence ID" value="GAA4499617.1"/>
    <property type="molecule type" value="Genomic_DNA"/>
</dbReference>